<dbReference type="GO" id="GO:0000155">
    <property type="term" value="F:phosphorelay sensor kinase activity"/>
    <property type="evidence" value="ECO:0007669"/>
    <property type="project" value="InterPro"/>
</dbReference>
<evidence type="ECO:0000313" key="3">
    <source>
        <dbReference type="EMBL" id="SDD44816.1"/>
    </source>
</evidence>
<dbReference type="GO" id="GO:0016020">
    <property type="term" value="C:membrane"/>
    <property type="evidence" value="ECO:0007669"/>
    <property type="project" value="InterPro"/>
</dbReference>
<dbReference type="Pfam" id="PF06580">
    <property type="entry name" value="His_kinase"/>
    <property type="match status" value="1"/>
</dbReference>
<feature type="domain" description="Signal transduction histidine kinase internal region" evidence="2">
    <location>
        <begin position="167"/>
        <end position="238"/>
    </location>
</feature>
<keyword evidence="1" id="KW-1133">Transmembrane helix</keyword>
<feature type="transmembrane region" description="Helical" evidence="1">
    <location>
        <begin position="34"/>
        <end position="55"/>
    </location>
</feature>
<organism evidence="3 4">
    <name type="scientific">Algoriphagus faecimaris</name>
    <dbReference type="NCBI Taxonomy" id="686796"/>
    <lineage>
        <taxon>Bacteria</taxon>
        <taxon>Pseudomonadati</taxon>
        <taxon>Bacteroidota</taxon>
        <taxon>Cytophagia</taxon>
        <taxon>Cytophagales</taxon>
        <taxon>Cyclobacteriaceae</taxon>
        <taxon>Algoriphagus</taxon>
    </lineage>
</organism>
<accession>A0A1G6UVW0</accession>
<gene>
    <name evidence="3" type="ORF">SAMN04488104_103037</name>
</gene>
<feature type="transmembrane region" description="Helical" evidence="1">
    <location>
        <begin position="67"/>
        <end position="84"/>
    </location>
</feature>
<keyword evidence="3" id="KW-0808">Transferase</keyword>
<sequence>METIQIPRNQKEIGITYPNSGIINIDSWFLKNPILVLFILWTTYLVLDLFTTFLLGIKITDWKTPSYNYLVSFLIVFVYFKILTSPFKLAQIFLINLALVPCMILLFIYAKYLLSLYPSGEFSNLFHLAVIETLRIIQFLGVTTAFVILFRKSQTKINYQKLLLNHFNLKLSPHFTLNNFTLLASQISGSNPKFFLDFLEMTNLLRYSFKDPTQPSFLKEEIMAVNQYLYFQKKRFPKSNIHTLIDIPDNVLSYQFSKLCLLTFIENIFNHGNYTDLKQPCYIIITAKQNGDFFQLIFSIYNKIAAEKDLPHTGTGSETAFQILTHDFGKNLFFCQNKSEEDFSLLMVIQFGNQYQ</sequence>
<keyword evidence="4" id="KW-1185">Reference proteome</keyword>
<dbReference type="STRING" id="686796.SAMN04488104_103037"/>
<dbReference type="Proteomes" id="UP000199060">
    <property type="component" value="Unassembled WGS sequence"/>
</dbReference>
<evidence type="ECO:0000259" key="2">
    <source>
        <dbReference type="Pfam" id="PF06580"/>
    </source>
</evidence>
<dbReference type="InterPro" id="IPR050640">
    <property type="entry name" value="Bact_2-comp_sensor_kinase"/>
</dbReference>
<evidence type="ECO:0000313" key="4">
    <source>
        <dbReference type="Proteomes" id="UP000199060"/>
    </source>
</evidence>
<dbReference type="AlphaFoldDB" id="A0A1G6UVW0"/>
<keyword evidence="1" id="KW-0472">Membrane</keyword>
<keyword evidence="1" id="KW-0812">Transmembrane</keyword>
<keyword evidence="3" id="KW-0418">Kinase</keyword>
<evidence type="ECO:0000256" key="1">
    <source>
        <dbReference type="SAM" id="Phobius"/>
    </source>
</evidence>
<name>A0A1G6UVW0_9BACT</name>
<dbReference type="OrthoDB" id="820574at2"/>
<dbReference type="PANTHER" id="PTHR34220:SF7">
    <property type="entry name" value="SENSOR HISTIDINE KINASE YPDA"/>
    <property type="match status" value="1"/>
</dbReference>
<dbReference type="InterPro" id="IPR010559">
    <property type="entry name" value="Sig_transdc_His_kin_internal"/>
</dbReference>
<dbReference type="EMBL" id="FNAC01000030">
    <property type="protein sequence ID" value="SDD44816.1"/>
    <property type="molecule type" value="Genomic_DNA"/>
</dbReference>
<protein>
    <submittedName>
        <fullName evidence="3">Histidine kinase</fullName>
    </submittedName>
</protein>
<feature type="transmembrane region" description="Helical" evidence="1">
    <location>
        <begin position="93"/>
        <end position="114"/>
    </location>
</feature>
<dbReference type="PANTHER" id="PTHR34220">
    <property type="entry name" value="SENSOR HISTIDINE KINASE YPDA"/>
    <property type="match status" value="1"/>
</dbReference>
<proteinExistence type="predicted"/>
<reference evidence="4" key="1">
    <citation type="submission" date="2016-10" db="EMBL/GenBank/DDBJ databases">
        <authorList>
            <person name="Varghese N."/>
            <person name="Submissions S."/>
        </authorList>
    </citation>
    <scope>NUCLEOTIDE SEQUENCE [LARGE SCALE GENOMIC DNA]</scope>
    <source>
        <strain evidence="4">DSM 23095</strain>
    </source>
</reference>
<feature type="transmembrane region" description="Helical" evidence="1">
    <location>
        <begin position="126"/>
        <end position="150"/>
    </location>
</feature>